<comment type="caution">
    <text evidence="1">The sequence shown here is derived from an EMBL/GenBank/DDBJ whole genome shotgun (WGS) entry which is preliminary data.</text>
</comment>
<dbReference type="Proteomes" id="UP001273935">
    <property type="component" value="Unassembled WGS sequence"/>
</dbReference>
<reference evidence="1 2" key="1">
    <citation type="submission" date="2023-10" db="EMBL/GenBank/DDBJ databases">
        <title>Pseudomonas otitidis isolated from a paediatric patient with cystic fibrosis in Chile.</title>
        <authorList>
            <person name="Amsteins-Romero L."/>
            <person name="Opazo-Capurro A."/>
            <person name="Matus-Kohler M."/>
            <person name="Gonzalez-Rocha G."/>
        </authorList>
    </citation>
    <scope>NUCLEOTIDE SEQUENCE [LARGE SCALE GENOMIC DNA]</scope>
    <source>
        <strain evidence="1 2">P-714</strain>
    </source>
</reference>
<name>A0ABU3Y1N1_9GAMM</name>
<evidence type="ECO:0000313" key="2">
    <source>
        <dbReference type="Proteomes" id="UP001273935"/>
    </source>
</evidence>
<feature type="non-terminal residue" evidence="1">
    <location>
        <position position="70"/>
    </location>
</feature>
<keyword evidence="2" id="KW-1185">Reference proteome</keyword>
<feature type="non-terminal residue" evidence="1">
    <location>
        <position position="1"/>
    </location>
</feature>
<gene>
    <name evidence="1" type="ORF">R0G64_32605</name>
</gene>
<dbReference type="EMBL" id="JAWJUL010000620">
    <property type="protein sequence ID" value="MDV3444048.1"/>
    <property type="molecule type" value="Genomic_DNA"/>
</dbReference>
<proteinExistence type="predicted"/>
<evidence type="ECO:0000313" key="1">
    <source>
        <dbReference type="EMBL" id="MDV3444048.1"/>
    </source>
</evidence>
<organism evidence="1 2">
    <name type="scientific">Metapseudomonas otitidis</name>
    <dbReference type="NCBI Taxonomy" id="319939"/>
    <lineage>
        <taxon>Bacteria</taxon>
        <taxon>Pseudomonadati</taxon>
        <taxon>Pseudomonadota</taxon>
        <taxon>Gammaproteobacteria</taxon>
        <taxon>Pseudomonadales</taxon>
        <taxon>Pseudomonadaceae</taxon>
        <taxon>Metapseudomonas</taxon>
    </lineage>
</organism>
<accession>A0ABU3Y1N1</accession>
<sequence>REAAELPPAEWPDALPEPLPAEVNGLLKKLRAVGQAHHQAFAGHDLEQGIQHGEALVAAEGGGFAGAAAG</sequence>
<protein>
    <submittedName>
        <fullName evidence="1">Uncharacterized protein</fullName>
    </submittedName>
</protein>